<dbReference type="STRING" id="40754.THII_0620"/>
<evidence type="ECO:0000313" key="2">
    <source>
        <dbReference type="EMBL" id="BAP54917.1"/>
    </source>
</evidence>
<organism evidence="2 3">
    <name type="scientific">Thioploca ingrica</name>
    <dbReference type="NCBI Taxonomy" id="40754"/>
    <lineage>
        <taxon>Bacteria</taxon>
        <taxon>Pseudomonadati</taxon>
        <taxon>Pseudomonadota</taxon>
        <taxon>Gammaproteobacteria</taxon>
        <taxon>Thiotrichales</taxon>
        <taxon>Thiotrichaceae</taxon>
        <taxon>Thioploca</taxon>
    </lineage>
</organism>
<reference evidence="2 3" key="1">
    <citation type="journal article" date="2014" name="ISME J.">
        <title>Ecophysiology of Thioploca ingrica as revealed by the complete genome sequence supplemented with proteomic evidence.</title>
        <authorList>
            <person name="Kojima H."/>
            <person name="Ogura Y."/>
            <person name="Yamamoto N."/>
            <person name="Togashi T."/>
            <person name="Mori H."/>
            <person name="Watanabe T."/>
            <person name="Nemoto F."/>
            <person name="Kurokawa K."/>
            <person name="Hayashi T."/>
            <person name="Fukui M."/>
        </authorList>
    </citation>
    <scope>NUCLEOTIDE SEQUENCE [LARGE SCALE GENOMIC DNA]</scope>
</reference>
<dbReference type="SUPFAM" id="SSF48695">
    <property type="entry name" value="Multiheme cytochromes"/>
    <property type="match status" value="1"/>
</dbReference>
<protein>
    <submittedName>
        <fullName evidence="2">Electron transport protein DsrJ</fullName>
    </submittedName>
</protein>
<evidence type="ECO:0000313" key="3">
    <source>
        <dbReference type="Proteomes" id="UP000031623"/>
    </source>
</evidence>
<dbReference type="Proteomes" id="UP000031623">
    <property type="component" value="Chromosome"/>
</dbReference>
<evidence type="ECO:0000256" key="1">
    <source>
        <dbReference type="SAM" id="MobiDB-lite"/>
    </source>
</evidence>
<accession>A0A090AHU5</accession>
<proteinExistence type="predicted"/>
<dbReference type="KEGG" id="tig:THII_0620"/>
<gene>
    <name evidence="2" type="ORF">THII_0620</name>
</gene>
<keyword evidence="3" id="KW-1185">Reference proteome</keyword>
<name>A0A090AHU5_9GAMM</name>
<sequence>MVQADEPATSERVPIPNPPKAKQHFSAEQACVEPLEIIRRNHGQFLKHQRDQTMHNGVRTQQHSLVECINCHVTPDDKGNYPNIHEGTQHFCRSCHAYAAVTIDCFQCHASKPEQATASQ</sequence>
<dbReference type="EMBL" id="AP014633">
    <property type="protein sequence ID" value="BAP54917.1"/>
    <property type="molecule type" value="Genomic_DNA"/>
</dbReference>
<feature type="region of interest" description="Disordered" evidence="1">
    <location>
        <begin position="1"/>
        <end position="25"/>
    </location>
</feature>
<dbReference type="InterPro" id="IPR036280">
    <property type="entry name" value="Multihaem_cyt_sf"/>
</dbReference>
<dbReference type="AlphaFoldDB" id="A0A090AHU5"/>
<dbReference type="HOGENOM" id="CLU_2048652_0_0_6"/>